<dbReference type="KEGG" id="tasa:A1Q1_07787"/>
<evidence type="ECO:0000256" key="1">
    <source>
        <dbReference type="SAM" id="SignalP"/>
    </source>
</evidence>
<feature type="signal peptide" evidence="1">
    <location>
        <begin position="1"/>
        <end position="16"/>
    </location>
</feature>
<keyword evidence="1" id="KW-0732">Signal</keyword>
<evidence type="ECO:0000313" key="2">
    <source>
        <dbReference type="EMBL" id="EJT50993.1"/>
    </source>
</evidence>
<organism evidence="2 3">
    <name type="scientific">Trichosporon asahii var. asahii (strain ATCC 90039 / CBS 2479 / JCM 2466 / KCTC 7840 / NBRC 103889/ NCYC 2677 / UAMH 7654)</name>
    <name type="common">Yeast</name>
    <dbReference type="NCBI Taxonomy" id="1186058"/>
    <lineage>
        <taxon>Eukaryota</taxon>
        <taxon>Fungi</taxon>
        <taxon>Dikarya</taxon>
        <taxon>Basidiomycota</taxon>
        <taxon>Agaricomycotina</taxon>
        <taxon>Tremellomycetes</taxon>
        <taxon>Trichosporonales</taxon>
        <taxon>Trichosporonaceae</taxon>
        <taxon>Trichosporon</taxon>
    </lineage>
</organism>
<feature type="chain" id="PRO_5003785355" evidence="1">
    <location>
        <begin position="17"/>
        <end position="639"/>
    </location>
</feature>
<dbReference type="Proteomes" id="UP000002748">
    <property type="component" value="Unassembled WGS sequence"/>
</dbReference>
<dbReference type="EMBL" id="ALBS01000077">
    <property type="protein sequence ID" value="EJT50993.1"/>
    <property type="molecule type" value="Genomic_DNA"/>
</dbReference>
<name>J5R6X4_TRIAS</name>
<evidence type="ECO:0000313" key="3">
    <source>
        <dbReference type="Proteomes" id="UP000002748"/>
    </source>
</evidence>
<gene>
    <name evidence="2" type="ORF">A1Q1_07787</name>
</gene>
<proteinExistence type="predicted"/>
<reference evidence="2 3" key="1">
    <citation type="journal article" date="2012" name="Eukaryot. Cell">
        <title>Draft genome sequence of CBS 2479, the standard type strain of Trichosporon asahii.</title>
        <authorList>
            <person name="Yang R.Y."/>
            <person name="Li H.T."/>
            <person name="Zhu H."/>
            <person name="Zhou G.P."/>
            <person name="Wang M."/>
            <person name="Wang L."/>
        </authorList>
    </citation>
    <scope>NUCLEOTIDE SEQUENCE [LARGE SCALE GENOMIC DNA]</scope>
    <source>
        <strain evidence="3">ATCC 90039 / CBS 2479 / JCM 2466 / KCTC 7840 / NCYC 2677 / UAMH 7654</strain>
    </source>
</reference>
<protein>
    <submittedName>
        <fullName evidence="2">Uncharacterized protein</fullName>
    </submittedName>
</protein>
<dbReference type="VEuPathDB" id="FungiDB:A1Q1_07787"/>
<dbReference type="OrthoDB" id="2818900at2759"/>
<dbReference type="HOGENOM" id="CLU_428402_0_0_1"/>
<dbReference type="RefSeq" id="XP_014182274.1">
    <property type="nucleotide sequence ID" value="XM_014326799.1"/>
</dbReference>
<sequence>MLPLLLSLLALPTSDAAQCCGWFNNLKETQLWEAREKLCSNVWANQYIDQGYLAKVTVEPRYWTTVEYAFWAHTETGSFSECWDATEQIITQCARNKHSVGTWEAYGQMYAMSAAQLSYKSGRRSLDHAKPLPDFEVIGIQPHPAAGNASGDAASPITNGLVDGLYEVNGVPVEVHFEGLDNHGLASRELSQDVLITSKGSTTDWNLTATRTVKLGDEIARVVRSRQNRSGTLEKRRQACEVGSHSYVMLAIGEWQDAWEVSSNTMMCGQNGGCSQTKGWSKTTSESFSIGITSDTRGREAGRGPSLQRARGSLCHVWFTAQKMRWQRGFLIEDVPGMPYDATAVRVTLVHADSPQEAAAENCFKGCCGHAIPKPVPDFCSMMPAGSGREEYYGWCNDWDNVPPACNYSMSDNDHDNWLKTGTAKGRELMSVFDIDGQLVVGEVEDSINLCSEGGGGAVVNPATKQVADIPVYLCAVLPGGNVSSINKAYVNGHNGSACVPPIPAMSNGNLSHWVDIVRDHQDELIRSFNVSDGQLIVGKVEDWIEPCTKAGGGAVSSPIAKKVVGDVPVYMCSPYPGSDVDVIRTTLFDGKKNASGNYTLFDSIRSGSSALPAAILPSHLGAWWWLPLLAAVAMTVLC</sequence>
<comment type="caution">
    <text evidence="2">The sequence shown here is derived from an EMBL/GenBank/DDBJ whole genome shotgun (WGS) entry which is preliminary data.</text>
</comment>
<accession>J5R6X4</accession>
<dbReference type="GeneID" id="25991299"/>
<dbReference type="AlphaFoldDB" id="J5R6X4"/>